<dbReference type="RefSeq" id="WP_158899277.1">
    <property type="nucleotide sequence ID" value="NZ_CP035733.1"/>
</dbReference>
<feature type="signal peptide" evidence="2">
    <location>
        <begin position="1"/>
        <end position="22"/>
    </location>
</feature>
<evidence type="ECO:0008006" key="5">
    <source>
        <dbReference type="Google" id="ProtNLM"/>
    </source>
</evidence>
<keyword evidence="2" id="KW-0732">Signal</keyword>
<feature type="chain" id="PRO_5026201765" description="DUF2946 domain-containing protein" evidence="2">
    <location>
        <begin position="23"/>
        <end position="113"/>
    </location>
</feature>
<protein>
    <recommendedName>
        <fullName evidence="5">DUF2946 domain-containing protein</fullName>
    </recommendedName>
</protein>
<evidence type="ECO:0000313" key="3">
    <source>
        <dbReference type="EMBL" id="QGY80246.1"/>
    </source>
</evidence>
<dbReference type="AlphaFoldDB" id="A0A6I6L8D9"/>
<dbReference type="OrthoDB" id="9920892at2"/>
<accession>A0A6I6L8D9</accession>
<name>A0A6I6L8D9_9SPHN</name>
<feature type="region of interest" description="Disordered" evidence="1">
    <location>
        <begin position="89"/>
        <end position="113"/>
    </location>
</feature>
<evidence type="ECO:0000256" key="1">
    <source>
        <dbReference type="SAM" id="MobiDB-lite"/>
    </source>
</evidence>
<evidence type="ECO:0000313" key="4">
    <source>
        <dbReference type="Proteomes" id="UP000428803"/>
    </source>
</evidence>
<dbReference type="Proteomes" id="UP000428803">
    <property type="component" value="Chromosome"/>
</dbReference>
<proteinExistence type="predicted"/>
<sequence>MKLLSIVLLAMAILLRADPLCAATVGNPTISASMSCDNMANNLLPEDERESTAEARLCHACTFPVAGFSSQTLLRAWAELPHTIALARQSAGHIPEPPVPPPRAAVQDQESTF</sequence>
<dbReference type="EMBL" id="CP035733">
    <property type="protein sequence ID" value="QGY80246.1"/>
    <property type="molecule type" value="Genomic_DNA"/>
</dbReference>
<reference evidence="4" key="1">
    <citation type="submission" date="2019-01" db="EMBL/GenBank/DDBJ databases">
        <title>Sphingorhabdus lacus sp.nov., isolated from an oligotrophic freshwater lake.</title>
        <authorList>
            <person name="Park M."/>
        </authorList>
    </citation>
    <scope>NUCLEOTIDE SEQUENCE [LARGE SCALE GENOMIC DNA]</scope>
    <source>
        <strain evidence="4">IMCC1753</strain>
    </source>
</reference>
<keyword evidence="4" id="KW-1185">Reference proteome</keyword>
<dbReference type="KEGG" id="slaa:EUU25_06225"/>
<evidence type="ECO:0000256" key="2">
    <source>
        <dbReference type="SAM" id="SignalP"/>
    </source>
</evidence>
<gene>
    <name evidence="3" type="ORF">EUU25_06225</name>
</gene>
<organism evidence="3 4">
    <name type="scientific">Sphingorhabdus lacus</name>
    <dbReference type="NCBI Taxonomy" id="392610"/>
    <lineage>
        <taxon>Bacteria</taxon>
        <taxon>Pseudomonadati</taxon>
        <taxon>Pseudomonadota</taxon>
        <taxon>Alphaproteobacteria</taxon>
        <taxon>Sphingomonadales</taxon>
        <taxon>Sphingomonadaceae</taxon>
        <taxon>Sphingorhabdus</taxon>
    </lineage>
</organism>